<dbReference type="EMBL" id="JAHQIW010004633">
    <property type="protein sequence ID" value="KAJ1363171.1"/>
    <property type="molecule type" value="Genomic_DNA"/>
</dbReference>
<gene>
    <name evidence="1" type="ORF">KIN20_022969</name>
</gene>
<evidence type="ECO:0000313" key="1">
    <source>
        <dbReference type="EMBL" id="KAJ1363171.1"/>
    </source>
</evidence>
<keyword evidence="2" id="KW-1185">Reference proteome</keyword>
<reference evidence="1" key="1">
    <citation type="submission" date="2021-06" db="EMBL/GenBank/DDBJ databases">
        <title>Parelaphostrongylus tenuis whole genome reference sequence.</title>
        <authorList>
            <person name="Garwood T.J."/>
            <person name="Larsen P.A."/>
            <person name="Fountain-Jones N.M."/>
            <person name="Garbe J.R."/>
            <person name="Macchietto M.G."/>
            <person name="Kania S.A."/>
            <person name="Gerhold R.W."/>
            <person name="Richards J.E."/>
            <person name="Wolf T.M."/>
        </authorList>
    </citation>
    <scope>NUCLEOTIDE SEQUENCE</scope>
    <source>
        <strain evidence="1">MNPRO001-30</strain>
        <tissue evidence="1">Meninges</tissue>
    </source>
</reference>
<dbReference type="Proteomes" id="UP001196413">
    <property type="component" value="Unassembled WGS sequence"/>
</dbReference>
<sequence>MAAQRSLYRNLLLHQYKLERDGHTAFANINLAKAQGFVSRRTAYRFFAEFRTGNTNLKDQLRFGRPSKLDPKAIIEATELNVCRLKAHT</sequence>
<proteinExistence type="predicted"/>
<evidence type="ECO:0000313" key="2">
    <source>
        <dbReference type="Proteomes" id="UP001196413"/>
    </source>
</evidence>
<protein>
    <submittedName>
        <fullName evidence="1">Uncharacterized protein</fullName>
    </submittedName>
</protein>
<accession>A0AAD5N631</accession>
<dbReference type="AlphaFoldDB" id="A0AAD5N631"/>
<organism evidence="1 2">
    <name type="scientific">Parelaphostrongylus tenuis</name>
    <name type="common">Meningeal worm</name>
    <dbReference type="NCBI Taxonomy" id="148309"/>
    <lineage>
        <taxon>Eukaryota</taxon>
        <taxon>Metazoa</taxon>
        <taxon>Ecdysozoa</taxon>
        <taxon>Nematoda</taxon>
        <taxon>Chromadorea</taxon>
        <taxon>Rhabditida</taxon>
        <taxon>Rhabditina</taxon>
        <taxon>Rhabditomorpha</taxon>
        <taxon>Strongyloidea</taxon>
        <taxon>Metastrongylidae</taxon>
        <taxon>Parelaphostrongylus</taxon>
    </lineage>
</organism>
<comment type="caution">
    <text evidence="1">The sequence shown here is derived from an EMBL/GenBank/DDBJ whole genome shotgun (WGS) entry which is preliminary data.</text>
</comment>
<name>A0AAD5N631_PARTN</name>